<sequence length="215" mass="24301">MSDQNPDQDWLARALQNMNQPPLLPATRDESTTDRNPFCRSTRGTYGLRQTHGQAGRTLAQTQTPTILPSLAGLGRRSNRSSTYIRDPVPSYETTDPRALPRARPRPLRPEERNSIPFPTMTRQRRPVGATSATVAQPRESDRWPLEDSDTNTDTDEPGPSQRRRRLPNPASKPDSLADPELLEESPFNLRGCDYEWNQLEQIDRDILGPYAVEA</sequence>
<dbReference type="InParanoid" id="A0A2H3CEA1"/>
<proteinExistence type="predicted"/>
<dbReference type="Proteomes" id="UP000217790">
    <property type="component" value="Unassembled WGS sequence"/>
</dbReference>
<evidence type="ECO:0000313" key="2">
    <source>
        <dbReference type="EMBL" id="PBK79664.1"/>
    </source>
</evidence>
<evidence type="ECO:0000313" key="3">
    <source>
        <dbReference type="Proteomes" id="UP000217790"/>
    </source>
</evidence>
<evidence type="ECO:0000256" key="1">
    <source>
        <dbReference type="SAM" id="MobiDB-lite"/>
    </source>
</evidence>
<gene>
    <name evidence="2" type="ORF">ARMGADRAFT_1040617</name>
</gene>
<accession>A0A2H3CEA1</accession>
<reference evidence="3" key="1">
    <citation type="journal article" date="2017" name="Nat. Ecol. Evol.">
        <title>Genome expansion and lineage-specific genetic innovations in the forest pathogenic fungi Armillaria.</title>
        <authorList>
            <person name="Sipos G."/>
            <person name="Prasanna A.N."/>
            <person name="Walter M.C."/>
            <person name="O'Connor E."/>
            <person name="Balint B."/>
            <person name="Krizsan K."/>
            <person name="Kiss B."/>
            <person name="Hess J."/>
            <person name="Varga T."/>
            <person name="Slot J."/>
            <person name="Riley R."/>
            <person name="Boka B."/>
            <person name="Rigling D."/>
            <person name="Barry K."/>
            <person name="Lee J."/>
            <person name="Mihaltcheva S."/>
            <person name="LaButti K."/>
            <person name="Lipzen A."/>
            <person name="Waldron R."/>
            <person name="Moloney N.M."/>
            <person name="Sperisen C."/>
            <person name="Kredics L."/>
            <person name="Vagvoelgyi C."/>
            <person name="Patrignani A."/>
            <person name="Fitzpatrick D."/>
            <person name="Nagy I."/>
            <person name="Doyle S."/>
            <person name="Anderson J.B."/>
            <person name="Grigoriev I.V."/>
            <person name="Gueldener U."/>
            <person name="Muensterkoetter M."/>
            <person name="Nagy L.G."/>
        </authorList>
    </citation>
    <scope>NUCLEOTIDE SEQUENCE [LARGE SCALE GENOMIC DNA]</scope>
    <source>
        <strain evidence="3">Ar21-2</strain>
    </source>
</reference>
<dbReference type="EMBL" id="KZ293764">
    <property type="protein sequence ID" value="PBK79664.1"/>
    <property type="molecule type" value="Genomic_DNA"/>
</dbReference>
<feature type="compositionally biased region" description="Acidic residues" evidence="1">
    <location>
        <begin position="147"/>
        <end position="157"/>
    </location>
</feature>
<organism evidence="2 3">
    <name type="scientific">Armillaria gallica</name>
    <name type="common">Bulbous honey fungus</name>
    <name type="synonym">Armillaria bulbosa</name>
    <dbReference type="NCBI Taxonomy" id="47427"/>
    <lineage>
        <taxon>Eukaryota</taxon>
        <taxon>Fungi</taxon>
        <taxon>Dikarya</taxon>
        <taxon>Basidiomycota</taxon>
        <taxon>Agaricomycotina</taxon>
        <taxon>Agaricomycetes</taxon>
        <taxon>Agaricomycetidae</taxon>
        <taxon>Agaricales</taxon>
        <taxon>Marasmiineae</taxon>
        <taxon>Physalacriaceae</taxon>
        <taxon>Armillaria</taxon>
    </lineage>
</organism>
<keyword evidence="3" id="KW-1185">Reference proteome</keyword>
<feature type="region of interest" description="Disordered" evidence="1">
    <location>
        <begin position="17"/>
        <end position="188"/>
    </location>
</feature>
<name>A0A2H3CEA1_ARMGA</name>
<protein>
    <submittedName>
        <fullName evidence="2">Uncharacterized protein</fullName>
    </submittedName>
</protein>
<dbReference type="OrthoDB" id="3118798at2759"/>
<dbReference type="AlphaFoldDB" id="A0A2H3CEA1"/>